<comment type="caution">
    <text evidence="2">The sequence shown here is derived from an EMBL/GenBank/DDBJ whole genome shotgun (WGS) entry which is preliminary data.</text>
</comment>
<evidence type="ECO:0000313" key="3">
    <source>
        <dbReference type="Proteomes" id="UP000299102"/>
    </source>
</evidence>
<accession>A0A4C1VYV4</accession>
<protein>
    <submittedName>
        <fullName evidence="2">Uncharacterized protein</fullName>
    </submittedName>
</protein>
<name>A0A4C1VYV4_EUMVA</name>
<dbReference type="OrthoDB" id="412981at2759"/>
<feature type="region of interest" description="Disordered" evidence="1">
    <location>
        <begin position="198"/>
        <end position="224"/>
    </location>
</feature>
<dbReference type="EMBL" id="BGZK01000449">
    <property type="protein sequence ID" value="GBP44218.1"/>
    <property type="molecule type" value="Genomic_DNA"/>
</dbReference>
<feature type="region of interest" description="Disordered" evidence="1">
    <location>
        <begin position="164"/>
        <end position="185"/>
    </location>
</feature>
<keyword evidence="3" id="KW-1185">Reference proteome</keyword>
<proteinExistence type="predicted"/>
<organism evidence="2 3">
    <name type="scientific">Eumeta variegata</name>
    <name type="common">Bagworm moth</name>
    <name type="synonym">Eumeta japonica</name>
    <dbReference type="NCBI Taxonomy" id="151549"/>
    <lineage>
        <taxon>Eukaryota</taxon>
        <taxon>Metazoa</taxon>
        <taxon>Ecdysozoa</taxon>
        <taxon>Arthropoda</taxon>
        <taxon>Hexapoda</taxon>
        <taxon>Insecta</taxon>
        <taxon>Pterygota</taxon>
        <taxon>Neoptera</taxon>
        <taxon>Endopterygota</taxon>
        <taxon>Lepidoptera</taxon>
        <taxon>Glossata</taxon>
        <taxon>Ditrysia</taxon>
        <taxon>Tineoidea</taxon>
        <taxon>Psychidae</taxon>
        <taxon>Oiketicinae</taxon>
        <taxon>Eumeta</taxon>
    </lineage>
</organism>
<gene>
    <name evidence="2" type="ORF">EVAR_22102_1</name>
</gene>
<sequence length="314" mass="36346">MACRRKCYEDGHPIDRPTAYHATEAETLRTGGGDRPGCDTWAYRSTAPCAWPLKWNMSSTEAEQRRAYCAQFADHTYRSEAKSPLYRGYIRFRLTYAAPAWYAICSASQRKRIQAQQYALNDVITRDLCIETVEEFIQRIARRIYDIADQGPYEFLRNIAPMHEKSPSGRPLSRELIKTPPPKKERANTLVQTVRRFYDPPTGRSRSERRNAKRSTTTTTTTRARPPLLTARSIARRYRMAITPRYNRVANFRLIESDAAAAVRRKKKHRFILSLRRLRPPIVYLPANTMEQVKGRASYDIYKPISGVHVRLAT</sequence>
<dbReference type="Proteomes" id="UP000299102">
    <property type="component" value="Unassembled WGS sequence"/>
</dbReference>
<dbReference type="AlphaFoldDB" id="A0A4C1VYV4"/>
<evidence type="ECO:0000313" key="2">
    <source>
        <dbReference type="EMBL" id="GBP44218.1"/>
    </source>
</evidence>
<reference evidence="2 3" key="1">
    <citation type="journal article" date="2019" name="Commun. Biol.">
        <title>The bagworm genome reveals a unique fibroin gene that provides high tensile strength.</title>
        <authorList>
            <person name="Kono N."/>
            <person name="Nakamura H."/>
            <person name="Ohtoshi R."/>
            <person name="Tomita M."/>
            <person name="Numata K."/>
            <person name="Arakawa K."/>
        </authorList>
    </citation>
    <scope>NUCLEOTIDE SEQUENCE [LARGE SCALE GENOMIC DNA]</scope>
</reference>
<evidence type="ECO:0000256" key="1">
    <source>
        <dbReference type="SAM" id="MobiDB-lite"/>
    </source>
</evidence>